<dbReference type="CDD" id="cd07914">
    <property type="entry name" value="IGPD"/>
    <property type="match status" value="1"/>
</dbReference>
<dbReference type="InterPro" id="IPR038494">
    <property type="entry name" value="IGPD_sf"/>
</dbReference>
<evidence type="ECO:0000256" key="5">
    <source>
        <dbReference type="ARBA" id="ARBA00023239"/>
    </source>
</evidence>
<evidence type="ECO:0000313" key="9">
    <source>
        <dbReference type="Proteomes" id="UP000018680"/>
    </source>
</evidence>
<dbReference type="KEGG" id="slr:L21SP2_1040"/>
<evidence type="ECO:0000313" key="8">
    <source>
        <dbReference type="EMBL" id="AHC14456.1"/>
    </source>
</evidence>
<dbReference type="PANTHER" id="PTHR23133:SF2">
    <property type="entry name" value="IMIDAZOLEGLYCEROL-PHOSPHATE DEHYDRATASE"/>
    <property type="match status" value="1"/>
</dbReference>
<comment type="pathway">
    <text evidence="1 6 7">Amino-acid biosynthesis; L-histidine biosynthesis; L-histidine from 5-phospho-alpha-D-ribose 1-diphosphate: step 6/9.</text>
</comment>
<dbReference type="PROSITE" id="PS00955">
    <property type="entry name" value="IGP_DEHYDRATASE_2"/>
    <property type="match status" value="1"/>
</dbReference>
<evidence type="ECO:0000256" key="7">
    <source>
        <dbReference type="RuleBase" id="RU000599"/>
    </source>
</evidence>
<dbReference type="InterPro" id="IPR020565">
    <property type="entry name" value="ImidazoleglycerP_deHydtase_CS"/>
</dbReference>
<dbReference type="SUPFAM" id="SSF54211">
    <property type="entry name" value="Ribosomal protein S5 domain 2-like"/>
    <property type="match status" value="2"/>
</dbReference>
<organism evidence="8 9">
    <name type="scientific">Salinispira pacifica</name>
    <dbReference type="NCBI Taxonomy" id="1307761"/>
    <lineage>
        <taxon>Bacteria</taxon>
        <taxon>Pseudomonadati</taxon>
        <taxon>Spirochaetota</taxon>
        <taxon>Spirochaetia</taxon>
        <taxon>Spirochaetales</taxon>
        <taxon>Spirochaetaceae</taxon>
        <taxon>Salinispira</taxon>
    </lineage>
</organism>
<dbReference type="FunFam" id="3.30.230.40:FF:000003">
    <property type="entry name" value="Imidazoleglycerol-phosphate dehydratase HisB"/>
    <property type="match status" value="1"/>
</dbReference>
<keyword evidence="3 6" id="KW-0028">Amino-acid biosynthesis</keyword>
<dbReference type="NCBIfam" id="NF002114">
    <property type="entry name" value="PRK00951.2-4"/>
    <property type="match status" value="1"/>
</dbReference>
<dbReference type="STRING" id="1307761.L21SP2_1040"/>
<dbReference type="PATRIC" id="fig|1307761.3.peg.1036"/>
<dbReference type="EC" id="4.2.1.19" evidence="6 7"/>
<dbReference type="PANTHER" id="PTHR23133">
    <property type="entry name" value="IMIDAZOLEGLYCEROL-PHOSPHATE DEHYDRATASE HIS7"/>
    <property type="match status" value="1"/>
</dbReference>
<gene>
    <name evidence="6" type="primary">hisB</name>
    <name evidence="8" type="ORF">L21SP2_1040</name>
</gene>
<dbReference type="PROSITE" id="PS00954">
    <property type="entry name" value="IGP_DEHYDRATASE_1"/>
    <property type="match status" value="1"/>
</dbReference>
<sequence length="196" mass="21961">MSESRKVDIERNTAETRIRLSLDLDSKFRPEIDTPLPFFSHMLTAMAWHGGFGLKIQAAGDVEVDPHHLVEDVGIVLGDAFQRLLGEQAVQRYGERRIPMDDALSEAVIDAANRPFLVYKADFPQPYSGSFDMSLFREFFYALAHNGRLNVHLICHYGDNSHHMIEALFKALGKALAQAYTPVPGARADMSTKEAL</sequence>
<evidence type="ECO:0000256" key="6">
    <source>
        <dbReference type="HAMAP-Rule" id="MF_00076"/>
    </source>
</evidence>
<dbReference type="AlphaFoldDB" id="V5WH14"/>
<dbReference type="eggNOG" id="COG0131">
    <property type="taxonomic scope" value="Bacteria"/>
</dbReference>
<evidence type="ECO:0000256" key="1">
    <source>
        <dbReference type="ARBA" id="ARBA00005047"/>
    </source>
</evidence>
<evidence type="ECO:0000256" key="3">
    <source>
        <dbReference type="ARBA" id="ARBA00022605"/>
    </source>
</evidence>
<dbReference type="InterPro" id="IPR000807">
    <property type="entry name" value="ImidazoleglycerolP_deHydtase"/>
</dbReference>
<dbReference type="RefSeq" id="WP_024267386.1">
    <property type="nucleotide sequence ID" value="NC_023035.1"/>
</dbReference>
<accession>V5WH14</accession>
<comment type="subcellular location">
    <subcellularLocation>
        <location evidence="6 7">Cytoplasm</location>
    </subcellularLocation>
</comment>
<dbReference type="FunFam" id="3.30.230.40:FF:000001">
    <property type="entry name" value="Imidazoleglycerol-phosphate dehydratase HisB"/>
    <property type="match status" value="1"/>
</dbReference>
<comment type="catalytic activity">
    <reaction evidence="6 7">
        <text>D-erythro-1-(imidazol-4-yl)glycerol 3-phosphate = 3-(imidazol-4-yl)-2-oxopropyl phosphate + H2O</text>
        <dbReference type="Rhea" id="RHEA:11040"/>
        <dbReference type="ChEBI" id="CHEBI:15377"/>
        <dbReference type="ChEBI" id="CHEBI:57766"/>
        <dbReference type="ChEBI" id="CHEBI:58278"/>
        <dbReference type="EC" id="4.2.1.19"/>
    </reaction>
</comment>
<dbReference type="HAMAP" id="MF_00076">
    <property type="entry name" value="HisB"/>
    <property type="match status" value="1"/>
</dbReference>
<dbReference type="GO" id="GO:0000105">
    <property type="term" value="P:L-histidine biosynthetic process"/>
    <property type="evidence" value="ECO:0007669"/>
    <property type="project" value="UniProtKB-UniRule"/>
</dbReference>
<dbReference type="GO" id="GO:0004424">
    <property type="term" value="F:imidazoleglycerol-phosphate dehydratase activity"/>
    <property type="evidence" value="ECO:0007669"/>
    <property type="project" value="UniProtKB-UniRule"/>
</dbReference>
<protein>
    <recommendedName>
        <fullName evidence="2 6">Imidazoleglycerol-phosphate dehydratase</fullName>
        <shortName evidence="6">IGPD</shortName>
        <ecNumber evidence="6 7">4.2.1.19</ecNumber>
    </recommendedName>
</protein>
<dbReference type="Gene3D" id="3.30.230.40">
    <property type="entry name" value="Imidazole glycerol phosphate dehydratase, domain 1"/>
    <property type="match status" value="2"/>
</dbReference>
<evidence type="ECO:0000256" key="4">
    <source>
        <dbReference type="ARBA" id="ARBA00023102"/>
    </source>
</evidence>
<keyword evidence="5 6" id="KW-0456">Lyase</keyword>
<name>V5WH14_9SPIO</name>
<dbReference type="GO" id="GO:0005737">
    <property type="term" value="C:cytoplasm"/>
    <property type="evidence" value="ECO:0007669"/>
    <property type="project" value="UniProtKB-SubCell"/>
</dbReference>
<keyword evidence="6" id="KW-0963">Cytoplasm</keyword>
<dbReference type="Pfam" id="PF00475">
    <property type="entry name" value="IGPD"/>
    <property type="match status" value="1"/>
</dbReference>
<keyword evidence="9" id="KW-1185">Reference proteome</keyword>
<dbReference type="HOGENOM" id="CLU_044308_2_1_12"/>
<comment type="similarity">
    <text evidence="6 7">Belongs to the imidazoleglycerol-phosphate dehydratase family.</text>
</comment>
<dbReference type="UniPathway" id="UPA00031">
    <property type="reaction ID" value="UER00011"/>
</dbReference>
<keyword evidence="4 6" id="KW-0368">Histidine biosynthesis</keyword>
<dbReference type="OrthoDB" id="9790411at2"/>
<proteinExistence type="inferred from homology"/>
<dbReference type="Proteomes" id="UP000018680">
    <property type="component" value="Chromosome"/>
</dbReference>
<reference evidence="8 9" key="1">
    <citation type="journal article" date="2015" name="Stand. Genomic Sci.">
        <title>Complete genome sequence and description of Salinispira pacifica gen. nov., sp. nov., a novel spirochaete isolated form a hypersaline microbial mat.</title>
        <authorList>
            <person name="Ben Hania W."/>
            <person name="Joseph M."/>
            <person name="Schumann P."/>
            <person name="Bunk B."/>
            <person name="Fiebig A."/>
            <person name="Sproer C."/>
            <person name="Klenk H.P."/>
            <person name="Fardeau M.L."/>
            <person name="Spring S."/>
        </authorList>
    </citation>
    <scope>NUCLEOTIDE SEQUENCE [LARGE SCALE GENOMIC DNA]</scope>
    <source>
        <strain evidence="8 9">L21-RPul-D2</strain>
    </source>
</reference>
<dbReference type="InterPro" id="IPR020568">
    <property type="entry name" value="Ribosomal_Su5_D2-typ_SF"/>
</dbReference>
<dbReference type="EMBL" id="CP006939">
    <property type="protein sequence ID" value="AHC14456.1"/>
    <property type="molecule type" value="Genomic_DNA"/>
</dbReference>
<evidence type="ECO:0000256" key="2">
    <source>
        <dbReference type="ARBA" id="ARBA00016664"/>
    </source>
</evidence>